<dbReference type="AlphaFoldDB" id="A0A9N9I9U6"/>
<protein>
    <submittedName>
        <fullName evidence="1">7592_t:CDS:1</fullName>
    </submittedName>
</protein>
<sequence>MFIASHEKYGNYDENDFLEKWEQLKTNYSLTIKGEFMNSLMKGYINAITFLMNFLKAFESALEQKKKDADLAKF</sequence>
<accession>A0A9N9I9U6</accession>
<organism evidence="1 2">
    <name type="scientific">Funneliformis caledonium</name>
    <dbReference type="NCBI Taxonomy" id="1117310"/>
    <lineage>
        <taxon>Eukaryota</taxon>
        <taxon>Fungi</taxon>
        <taxon>Fungi incertae sedis</taxon>
        <taxon>Mucoromycota</taxon>
        <taxon>Glomeromycotina</taxon>
        <taxon>Glomeromycetes</taxon>
        <taxon>Glomerales</taxon>
        <taxon>Glomeraceae</taxon>
        <taxon>Funneliformis</taxon>
    </lineage>
</organism>
<comment type="caution">
    <text evidence="1">The sequence shown here is derived from an EMBL/GenBank/DDBJ whole genome shotgun (WGS) entry which is preliminary data.</text>
</comment>
<keyword evidence="2" id="KW-1185">Reference proteome</keyword>
<gene>
    <name evidence="1" type="ORF">FCALED_LOCUS14617</name>
</gene>
<dbReference type="EMBL" id="CAJVPQ010011010">
    <property type="protein sequence ID" value="CAG8725198.1"/>
    <property type="molecule type" value="Genomic_DNA"/>
</dbReference>
<dbReference type="OrthoDB" id="2447937at2759"/>
<dbReference type="Proteomes" id="UP000789570">
    <property type="component" value="Unassembled WGS sequence"/>
</dbReference>
<reference evidence="1" key="1">
    <citation type="submission" date="2021-06" db="EMBL/GenBank/DDBJ databases">
        <authorList>
            <person name="Kallberg Y."/>
            <person name="Tangrot J."/>
            <person name="Rosling A."/>
        </authorList>
    </citation>
    <scope>NUCLEOTIDE SEQUENCE</scope>
    <source>
        <strain evidence="1">UK204</strain>
    </source>
</reference>
<evidence type="ECO:0000313" key="2">
    <source>
        <dbReference type="Proteomes" id="UP000789570"/>
    </source>
</evidence>
<feature type="non-terminal residue" evidence="1">
    <location>
        <position position="1"/>
    </location>
</feature>
<name>A0A9N9I9U6_9GLOM</name>
<proteinExistence type="predicted"/>
<evidence type="ECO:0000313" key="1">
    <source>
        <dbReference type="EMBL" id="CAG8725198.1"/>
    </source>
</evidence>